<organism evidence="2 3">
    <name type="scientific">Nitrosovibrio tenuis</name>
    <dbReference type="NCBI Taxonomy" id="1233"/>
    <lineage>
        <taxon>Bacteria</taxon>
        <taxon>Pseudomonadati</taxon>
        <taxon>Pseudomonadota</taxon>
        <taxon>Betaproteobacteria</taxon>
        <taxon>Nitrosomonadales</taxon>
        <taxon>Nitrosomonadaceae</taxon>
        <taxon>Nitrosovibrio</taxon>
    </lineage>
</organism>
<evidence type="ECO:0000313" key="2">
    <source>
        <dbReference type="EMBL" id="SEL25911.1"/>
    </source>
</evidence>
<feature type="region of interest" description="Disordered" evidence="1">
    <location>
        <begin position="81"/>
        <end position="100"/>
    </location>
</feature>
<accession>A0A1H7NRD5</accession>
<protein>
    <submittedName>
        <fullName evidence="2">Uncharacterized protein</fullName>
    </submittedName>
</protein>
<proteinExistence type="predicted"/>
<dbReference type="STRING" id="1233.SAMN05216387_107106"/>
<feature type="compositionally biased region" description="Basic and acidic residues" evidence="1">
    <location>
        <begin position="91"/>
        <end position="100"/>
    </location>
</feature>
<sequence length="100" mass="11241">MSKPKSASAQTVSPFLKCRAGDLAMILEGPNTGLIVDVVQYRSVMPMSNGELVFDAWRIRHPSDEPNVVYFKEDKYLLPIRPSDLQETETDERLSEGAKQ</sequence>
<reference evidence="2 3" key="1">
    <citation type="submission" date="2016-10" db="EMBL/GenBank/DDBJ databases">
        <authorList>
            <person name="de Groot N.N."/>
        </authorList>
    </citation>
    <scope>NUCLEOTIDE SEQUENCE [LARGE SCALE GENOMIC DNA]</scope>
    <source>
        <strain evidence="2 3">Nv1</strain>
    </source>
</reference>
<keyword evidence="3" id="KW-1185">Reference proteome</keyword>
<evidence type="ECO:0000313" key="3">
    <source>
        <dbReference type="Proteomes" id="UP000198620"/>
    </source>
</evidence>
<evidence type="ECO:0000256" key="1">
    <source>
        <dbReference type="SAM" id="MobiDB-lite"/>
    </source>
</evidence>
<dbReference type="OrthoDB" id="9970027at2"/>
<dbReference type="EMBL" id="FOBH01000007">
    <property type="protein sequence ID" value="SEL25911.1"/>
    <property type="molecule type" value="Genomic_DNA"/>
</dbReference>
<dbReference type="RefSeq" id="WP_090828887.1">
    <property type="nucleotide sequence ID" value="NZ_FOBH01000007.1"/>
</dbReference>
<dbReference type="Proteomes" id="UP000198620">
    <property type="component" value="Unassembled WGS sequence"/>
</dbReference>
<dbReference type="AlphaFoldDB" id="A0A1H7NRD5"/>
<gene>
    <name evidence="2" type="ORF">SAMN05216387_107106</name>
</gene>
<name>A0A1H7NRD5_9PROT</name>